<organism evidence="3 4">
    <name type="scientific">Clytia hemisphaerica</name>
    <dbReference type="NCBI Taxonomy" id="252671"/>
    <lineage>
        <taxon>Eukaryota</taxon>
        <taxon>Metazoa</taxon>
        <taxon>Cnidaria</taxon>
        <taxon>Hydrozoa</taxon>
        <taxon>Hydroidolina</taxon>
        <taxon>Leptothecata</taxon>
        <taxon>Obeliida</taxon>
        <taxon>Clytiidae</taxon>
        <taxon>Clytia</taxon>
    </lineage>
</organism>
<dbReference type="GeneID" id="136815898"/>
<evidence type="ECO:0000313" key="3">
    <source>
        <dbReference type="EnsemblMetazoa" id="CLYHEMP017220.1"/>
    </source>
</evidence>
<dbReference type="EnsemblMetazoa" id="CLYHEMT017220.1">
    <property type="protein sequence ID" value="CLYHEMP017220.1"/>
    <property type="gene ID" value="CLYHEMG017220"/>
</dbReference>
<feature type="compositionally biased region" description="Basic residues" evidence="1">
    <location>
        <begin position="552"/>
        <end position="562"/>
    </location>
</feature>
<keyword evidence="2" id="KW-0732">Signal</keyword>
<evidence type="ECO:0000256" key="1">
    <source>
        <dbReference type="SAM" id="MobiDB-lite"/>
    </source>
</evidence>
<proteinExistence type="predicted"/>
<dbReference type="AlphaFoldDB" id="A0A7M5X3C7"/>
<feature type="signal peptide" evidence="2">
    <location>
        <begin position="1"/>
        <end position="22"/>
    </location>
</feature>
<feature type="chain" id="PRO_5029722648" description="Cnidarian restricted protein" evidence="2">
    <location>
        <begin position="23"/>
        <end position="562"/>
    </location>
</feature>
<dbReference type="Proteomes" id="UP000594262">
    <property type="component" value="Unplaced"/>
</dbReference>
<dbReference type="RefSeq" id="XP_066928448.1">
    <property type="nucleotide sequence ID" value="XM_067072347.1"/>
</dbReference>
<protein>
    <recommendedName>
        <fullName evidence="5">Cnidarian restricted protein</fullName>
    </recommendedName>
</protein>
<name>A0A7M5X3C7_9CNID</name>
<keyword evidence="4" id="KW-1185">Reference proteome</keyword>
<reference evidence="3" key="1">
    <citation type="submission" date="2021-01" db="UniProtKB">
        <authorList>
            <consortium name="EnsemblMetazoa"/>
        </authorList>
    </citation>
    <scope>IDENTIFICATION</scope>
</reference>
<feature type="compositionally biased region" description="Basic and acidic residues" evidence="1">
    <location>
        <begin position="472"/>
        <end position="523"/>
    </location>
</feature>
<evidence type="ECO:0008006" key="5">
    <source>
        <dbReference type="Google" id="ProtNLM"/>
    </source>
</evidence>
<evidence type="ECO:0000313" key="4">
    <source>
        <dbReference type="Proteomes" id="UP000594262"/>
    </source>
</evidence>
<sequence length="562" mass="64010">MKPFKTILVLIYVYTILPGIKGGDQPIKVANFDPQPGKCKSTYEAFAKYFENAKEEEEEQKKKGSERLNEEITKDIDNFVKENGESSISENLRNYVGKTGGEFTSWVTAIVTASYAVAGVMATTGKALSIVSPGVGLLSWIFGAYSTYKDVKAKKKFVQSIQRNFRALNNKMDLQYDELKEYVDESIIDVDHQRLIGVLSQMNLELSDCLLISDVGKREDCLSSRCSSVKAGFKEFALFSDILSGSLVVSDEEEHVPDQTLRRMNGQRIKRLFANLPIFKSYVATVLLRCEAYRVVKKHMNVAGDGKVVSDTADIFDVLSPNENEWNVEEAVLTYLKNSIVVIHDSQKTVDKDILLGYGWVKDGSKPKKGKIFKKYPTKIQCRFKMNAHFNDICDREYEINDQTSFTDKEVEQFCRAMSYTEKISFDQSIDPVKFSDFAKFDQIKEMMTTLYKGPGKEDEPKPVEQAEVLMEEQKEKPKEDQTEKPKEDQAEKLKEKQPEKTKDEPKKVKKDEQVSVELETRNGMEPNDVGSGEQETGAEISPTNNPDQRNRIRTIVKRWKN</sequence>
<evidence type="ECO:0000256" key="2">
    <source>
        <dbReference type="SAM" id="SignalP"/>
    </source>
</evidence>
<accession>A0A7M5X3C7</accession>
<feature type="region of interest" description="Disordered" evidence="1">
    <location>
        <begin position="472"/>
        <end position="562"/>
    </location>
</feature>